<dbReference type="FunFam" id="3.30.160.60:FF:001954">
    <property type="entry name" value="Zinc finger protein 787"/>
    <property type="match status" value="1"/>
</dbReference>
<feature type="domain" description="C2H2-type" evidence="13">
    <location>
        <begin position="767"/>
        <end position="794"/>
    </location>
</feature>
<dbReference type="GO" id="GO:0008270">
    <property type="term" value="F:zinc ion binding"/>
    <property type="evidence" value="ECO:0007669"/>
    <property type="project" value="UniProtKB-KW"/>
</dbReference>
<feature type="domain" description="C2H2-type" evidence="13">
    <location>
        <begin position="711"/>
        <end position="738"/>
    </location>
</feature>
<feature type="region of interest" description="Disordered" evidence="12">
    <location>
        <begin position="242"/>
        <end position="298"/>
    </location>
</feature>
<comment type="similarity">
    <text evidence="2">Belongs to the krueppel C2H2-type zinc-finger protein family.</text>
</comment>
<feature type="region of interest" description="Disordered" evidence="12">
    <location>
        <begin position="538"/>
        <end position="557"/>
    </location>
</feature>
<keyword evidence="15" id="KW-1185">Reference proteome</keyword>
<reference evidence="14" key="1">
    <citation type="submission" date="2025-08" db="UniProtKB">
        <authorList>
            <consortium name="Ensembl"/>
        </authorList>
    </citation>
    <scope>IDENTIFICATION</scope>
</reference>
<evidence type="ECO:0000256" key="11">
    <source>
        <dbReference type="PROSITE-ProRule" id="PRU00042"/>
    </source>
</evidence>
<evidence type="ECO:0000256" key="9">
    <source>
        <dbReference type="ARBA" id="ARBA00023125"/>
    </source>
</evidence>
<keyword evidence="10" id="KW-0539">Nucleus</keyword>
<evidence type="ECO:0000256" key="4">
    <source>
        <dbReference type="ARBA" id="ARBA00022723"/>
    </source>
</evidence>
<dbReference type="InterPro" id="IPR036236">
    <property type="entry name" value="Znf_C2H2_sf"/>
</dbReference>
<feature type="domain" description="C2H2-type" evidence="13">
    <location>
        <begin position="596"/>
        <end position="618"/>
    </location>
</feature>
<dbReference type="FunFam" id="3.30.160.60:FF:000358">
    <property type="entry name" value="zinc finger protein 24"/>
    <property type="match status" value="3"/>
</dbReference>
<proteinExistence type="inferred from homology"/>
<keyword evidence="3" id="KW-1017">Isopeptide bond</keyword>
<keyword evidence="4" id="KW-0479">Metal-binding</keyword>
<comment type="subcellular location">
    <subcellularLocation>
        <location evidence="1">Nucleus</location>
    </subcellularLocation>
</comment>
<feature type="domain" description="C2H2-type" evidence="13">
    <location>
        <begin position="627"/>
        <end position="654"/>
    </location>
</feature>
<dbReference type="InterPro" id="IPR013087">
    <property type="entry name" value="Znf_C2H2_type"/>
</dbReference>
<dbReference type="GO" id="GO:0000978">
    <property type="term" value="F:RNA polymerase II cis-regulatory region sequence-specific DNA binding"/>
    <property type="evidence" value="ECO:0007669"/>
    <property type="project" value="TreeGrafter"/>
</dbReference>
<evidence type="ECO:0000256" key="3">
    <source>
        <dbReference type="ARBA" id="ARBA00022499"/>
    </source>
</evidence>
<dbReference type="FunFam" id="3.30.160.60:FF:000478">
    <property type="entry name" value="Zinc finger protein 133"/>
    <property type="match status" value="1"/>
</dbReference>
<dbReference type="GO" id="GO:0005634">
    <property type="term" value="C:nucleus"/>
    <property type="evidence" value="ECO:0007669"/>
    <property type="project" value="UniProtKB-SubCell"/>
</dbReference>
<evidence type="ECO:0000256" key="5">
    <source>
        <dbReference type="ARBA" id="ARBA00022737"/>
    </source>
</evidence>
<evidence type="ECO:0000256" key="6">
    <source>
        <dbReference type="ARBA" id="ARBA00022771"/>
    </source>
</evidence>
<evidence type="ECO:0000256" key="2">
    <source>
        <dbReference type="ARBA" id="ARBA00006991"/>
    </source>
</evidence>
<feature type="region of interest" description="Disordered" evidence="12">
    <location>
        <begin position="1"/>
        <end position="40"/>
    </location>
</feature>
<dbReference type="Gene3D" id="3.30.160.60">
    <property type="entry name" value="Classic Zinc Finger"/>
    <property type="match status" value="8"/>
</dbReference>
<dbReference type="SUPFAM" id="SSF57667">
    <property type="entry name" value="beta-beta-alpha zinc fingers"/>
    <property type="match status" value="5"/>
</dbReference>
<keyword evidence="5" id="KW-0677">Repeat</keyword>
<dbReference type="GeneTree" id="ENSGT01150000286934"/>
<keyword evidence="9" id="KW-0238">DNA-binding</keyword>
<keyword evidence="8" id="KW-0832">Ubl conjugation</keyword>
<evidence type="ECO:0000256" key="7">
    <source>
        <dbReference type="ARBA" id="ARBA00022833"/>
    </source>
</evidence>
<feature type="domain" description="C2H2-type" evidence="13">
    <location>
        <begin position="655"/>
        <end position="682"/>
    </location>
</feature>
<evidence type="ECO:0000313" key="15">
    <source>
        <dbReference type="Proteomes" id="UP000694388"/>
    </source>
</evidence>
<reference evidence="14" key="2">
    <citation type="submission" date="2025-09" db="UniProtKB">
        <authorList>
            <consortium name="Ensembl"/>
        </authorList>
    </citation>
    <scope>IDENTIFICATION</scope>
</reference>
<evidence type="ECO:0000313" key="14">
    <source>
        <dbReference type="Ensembl" id="ENSEBUP00000026444.1"/>
    </source>
</evidence>
<dbReference type="PANTHER" id="PTHR23235">
    <property type="entry name" value="KRUEPPEL-LIKE TRANSCRIPTION FACTOR"/>
    <property type="match status" value="1"/>
</dbReference>
<evidence type="ECO:0000256" key="1">
    <source>
        <dbReference type="ARBA" id="ARBA00004123"/>
    </source>
</evidence>
<dbReference type="PROSITE" id="PS50157">
    <property type="entry name" value="ZINC_FINGER_C2H2_2"/>
    <property type="match status" value="9"/>
</dbReference>
<sequence length="853" mass="97838">MKGDVTNNDDKPIRGNTVVPGDAADLGPSVGEHEGEDSVPDYIVRVKVESDLVDDLSSQSKDFNQKVKVDPELIECLIKGEAHPVKTENFQNNFLQISQNDLSKEHIKQEACDSSPRELSNAGPLIQDLIVKVKVESEFVDNVSSQVKERPRRMCVTLAKQKSTSSTKSKKIFGKFVMMESVGRRKKCPPKMPAIKLKEDPVKNKKENSKKWRANIKANPELYKVFCDSEKERVREYRLRRSEEVKSRDRELQREHQRQYRLRKKEKENGTWKKKTRKSADDRREKWRKQKRDSRANLSMQKRVAINKKRRENYAIKKMKIQSLDANVSSASFNSPDTTSTPVNLSAGAKRTVRCRDTKKLLQSLPKSRDLKSDVILAEINLQSPVSQKIIKDKLDDSSIFRKNLFVGETMAATIKSLRKSRSKRALRKKRLLVEALILKEKSIKLLRTVGVTRKVARRALEFNLEPGWEDLRKKKSGALSQEQLGSLQNSYNQGDISSEVPNARSALKRDGRLLHRKICKEGKEVETVDGQVDSFSHRVSKRKLHKATKKSDTRKEVKQLHISKPGSSTACTLITQEKPRQQQLHAGISGIFRRFPCSRCSRSFTSESVLQRHEQRHRAVSIDPKYKCTHCPYGTDVKTCYTRHTRTHTGEKPYKCSVCDKSFTAASTFKTHMRIHTLEKPYTCSMCDKSFIRASSLKSHTQTHTGERPYKCSVCSKSFGQASCLKTHTRIHTGERPYKCSMCDESFIWASTLKTHMKIHIQEKLFKCSQCDKSFTLASNLKRHTRSHTGEKPYNCSVCNKSFIWASNLQRHMRIHTLEKPYTCSVCGKSFIWASQLKRHTNIHILETLGRG</sequence>
<feature type="domain" description="C2H2-type" evidence="13">
    <location>
        <begin position="739"/>
        <end position="766"/>
    </location>
</feature>
<feature type="domain" description="C2H2-type" evidence="13">
    <location>
        <begin position="795"/>
        <end position="822"/>
    </location>
</feature>
<dbReference type="AlphaFoldDB" id="A0A8C4RAB2"/>
<keyword evidence="6 11" id="KW-0863">Zinc-finger</keyword>
<evidence type="ECO:0000256" key="12">
    <source>
        <dbReference type="SAM" id="MobiDB-lite"/>
    </source>
</evidence>
<dbReference type="Pfam" id="PF00096">
    <property type="entry name" value="zf-C2H2"/>
    <property type="match status" value="8"/>
</dbReference>
<feature type="compositionally biased region" description="Basic and acidic residues" evidence="12">
    <location>
        <begin position="242"/>
        <end position="258"/>
    </location>
</feature>
<dbReference type="GO" id="GO:0000981">
    <property type="term" value="F:DNA-binding transcription factor activity, RNA polymerase II-specific"/>
    <property type="evidence" value="ECO:0007669"/>
    <property type="project" value="TreeGrafter"/>
</dbReference>
<dbReference type="Proteomes" id="UP000694388">
    <property type="component" value="Unplaced"/>
</dbReference>
<feature type="domain" description="C2H2-type" evidence="13">
    <location>
        <begin position="823"/>
        <end position="850"/>
    </location>
</feature>
<evidence type="ECO:0000259" key="13">
    <source>
        <dbReference type="PROSITE" id="PS50157"/>
    </source>
</evidence>
<feature type="compositionally biased region" description="Basic residues" evidence="12">
    <location>
        <begin position="539"/>
        <end position="549"/>
    </location>
</feature>
<accession>A0A8C4RAB2</accession>
<dbReference type="FunFam" id="3.30.160.60:FF:000624">
    <property type="entry name" value="zinc finger protein 697"/>
    <property type="match status" value="1"/>
</dbReference>
<dbReference type="SMART" id="SM00355">
    <property type="entry name" value="ZnF_C2H2"/>
    <property type="match status" value="9"/>
</dbReference>
<keyword evidence="7" id="KW-0862">Zinc</keyword>
<dbReference type="PANTHER" id="PTHR23235:SF142">
    <property type="entry name" value="ZINC FINGER PROTEIN 384"/>
    <property type="match status" value="1"/>
</dbReference>
<dbReference type="FunFam" id="3.30.160.60:FF:000690">
    <property type="entry name" value="Zinc finger protein 354C"/>
    <property type="match status" value="1"/>
</dbReference>
<protein>
    <recommendedName>
        <fullName evidence="13">C2H2-type domain-containing protein</fullName>
    </recommendedName>
</protein>
<organism evidence="14 15">
    <name type="scientific">Eptatretus burgeri</name>
    <name type="common">Inshore hagfish</name>
    <dbReference type="NCBI Taxonomy" id="7764"/>
    <lineage>
        <taxon>Eukaryota</taxon>
        <taxon>Metazoa</taxon>
        <taxon>Chordata</taxon>
        <taxon>Craniata</taxon>
        <taxon>Vertebrata</taxon>
        <taxon>Cyclostomata</taxon>
        <taxon>Myxini</taxon>
        <taxon>Myxiniformes</taxon>
        <taxon>Myxinidae</taxon>
        <taxon>Eptatretinae</taxon>
        <taxon>Eptatretus</taxon>
    </lineage>
</organism>
<name>A0A8C4RAB2_EPTBU</name>
<evidence type="ECO:0000256" key="10">
    <source>
        <dbReference type="ARBA" id="ARBA00023242"/>
    </source>
</evidence>
<feature type="domain" description="C2H2-type" evidence="13">
    <location>
        <begin position="683"/>
        <end position="710"/>
    </location>
</feature>
<dbReference type="PROSITE" id="PS00028">
    <property type="entry name" value="ZINC_FINGER_C2H2_1"/>
    <property type="match status" value="8"/>
</dbReference>
<feature type="compositionally biased region" description="Basic and acidic residues" evidence="12">
    <location>
        <begin position="1"/>
        <end position="13"/>
    </location>
</feature>
<dbReference type="Ensembl" id="ENSEBUT00000027020.1">
    <property type="protein sequence ID" value="ENSEBUP00000026444.1"/>
    <property type="gene ID" value="ENSEBUG00000016287.1"/>
</dbReference>
<evidence type="ECO:0000256" key="8">
    <source>
        <dbReference type="ARBA" id="ARBA00022843"/>
    </source>
</evidence>